<gene>
    <name evidence="2" type="ORF">OUY24_03460</name>
</gene>
<feature type="region of interest" description="Disordered" evidence="1">
    <location>
        <begin position="89"/>
        <end position="108"/>
    </location>
</feature>
<protein>
    <submittedName>
        <fullName evidence="2">VCBS repeat-containing protein</fullName>
    </submittedName>
</protein>
<dbReference type="PROSITE" id="PS51257">
    <property type="entry name" value="PROKAR_LIPOPROTEIN"/>
    <property type="match status" value="1"/>
</dbReference>
<feature type="region of interest" description="Disordered" evidence="1">
    <location>
        <begin position="285"/>
        <end position="317"/>
    </location>
</feature>
<feature type="region of interest" description="Disordered" evidence="1">
    <location>
        <begin position="23"/>
        <end position="73"/>
    </location>
</feature>
<dbReference type="InterPro" id="IPR028994">
    <property type="entry name" value="Integrin_alpha_N"/>
</dbReference>
<feature type="region of interest" description="Disordered" evidence="1">
    <location>
        <begin position="430"/>
        <end position="452"/>
    </location>
</feature>
<dbReference type="EMBL" id="JAPNUD010000006">
    <property type="protein sequence ID" value="MDA0639673.1"/>
    <property type="molecule type" value="Genomic_DNA"/>
</dbReference>
<feature type="compositionally biased region" description="Basic and acidic residues" evidence="1">
    <location>
        <begin position="62"/>
        <end position="73"/>
    </location>
</feature>
<reference evidence="2 3" key="1">
    <citation type="submission" date="2022-11" db="EMBL/GenBank/DDBJ databases">
        <title>Nonomuraea corallina sp. nov., a new species of the genus Nonomuraea isolated from sea side sediment in Thai sea.</title>
        <authorList>
            <person name="Ngamcharungchit C."/>
            <person name="Matsumoto A."/>
            <person name="Suriyachadkun C."/>
            <person name="Panbangred W."/>
            <person name="Inahashi Y."/>
            <person name="Intra B."/>
        </authorList>
    </citation>
    <scope>NUCLEOTIDE SEQUENCE [LARGE SCALE GENOMIC DNA]</scope>
    <source>
        <strain evidence="2 3">DSM 43553</strain>
    </source>
</reference>
<proteinExistence type="predicted"/>
<dbReference type="Proteomes" id="UP001212498">
    <property type="component" value="Unassembled WGS sequence"/>
</dbReference>
<name>A0ABT4SQZ0_9ACTN</name>
<dbReference type="SUPFAM" id="SSF69318">
    <property type="entry name" value="Integrin alpha N-terminal domain"/>
    <property type="match status" value="1"/>
</dbReference>
<organism evidence="2 3">
    <name type="scientific">Nonomuraea ferruginea</name>
    <dbReference type="NCBI Taxonomy" id="46174"/>
    <lineage>
        <taxon>Bacteria</taxon>
        <taxon>Bacillati</taxon>
        <taxon>Actinomycetota</taxon>
        <taxon>Actinomycetes</taxon>
        <taxon>Streptosporangiales</taxon>
        <taxon>Streptosporangiaceae</taxon>
        <taxon>Nonomuraea</taxon>
    </lineage>
</organism>
<evidence type="ECO:0000313" key="3">
    <source>
        <dbReference type="Proteomes" id="UP001212498"/>
    </source>
</evidence>
<feature type="compositionally biased region" description="Basic and acidic residues" evidence="1">
    <location>
        <begin position="440"/>
        <end position="452"/>
    </location>
</feature>
<evidence type="ECO:0000256" key="1">
    <source>
        <dbReference type="SAM" id="MobiDB-lite"/>
    </source>
</evidence>
<keyword evidence="3" id="KW-1185">Reference proteome</keyword>
<evidence type="ECO:0000313" key="2">
    <source>
        <dbReference type="EMBL" id="MDA0639673.1"/>
    </source>
</evidence>
<dbReference type="PANTHER" id="PTHR46580">
    <property type="entry name" value="SENSOR KINASE-RELATED"/>
    <property type="match status" value="1"/>
</dbReference>
<comment type="caution">
    <text evidence="2">The sequence shown here is derived from an EMBL/GenBank/DDBJ whole genome shotgun (WGS) entry which is preliminary data.</text>
</comment>
<sequence>MPRRMTIWLALGLLLAGCGGEPRPVSRTPVPSATVPSTPAASTSAASTPTALPSVKPRAGKRGRDADDVDDDGRADLVVEARTRDGLPFRTVVHGSPRGLDPGRQTGATSKTSCFMRLDQANWAADFDGDGFGDILGTAREGEDRSRPCVLWGPHGLAPGKEPVRLRAETDVVADAAVAGDFDGDGAADLAMPSTPEGSFFHSDLVVLYGPFRRDGTPARQTVQASPSGEEFRRLTVDRIEGRRATGLIVHEPDDGEQTASWLLRAGPGGLDKAGHKLNDGSSAAFGDFDGDGTRDVAVGDNGSRNNEPGYETEPPSVHHTVTVYYGNGRTWNFTGTAGTMAAGDFDGDARDDLAFGGGHEYGPRQPVLVFRGAPDGLRPGGALDGVSPAWPRTAGDFDGDGDDELVLSHGQDSVKIIVTDGTKVLSRFGVPPGGGRSAGETRRPDRRVGGL</sequence>
<dbReference type="Gene3D" id="2.130.10.130">
    <property type="entry name" value="Integrin alpha, N-terminal"/>
    <property type="match status" value="2"/>
</dbReference>
<feature type="compositionally biased region" description="Low complexity" evidence="1">
    <location>
        <begin position="25"/>
        <end position="51"/>
    </location>
</feature>
<dbReference type="RefSeq" id="WP_271275143.1">
    <property type="nucleotide sequence ID" value="NZ_BAABFD010000028.1"/>
</dbReference>
<accession>A0ABT4SQZ0</accession>